<dbReference type="Proteomes" id="UP000801864">
    <property type="component" value="Unassembled WGS sequence"/>
</dbReference>
<evidence type="ECO:0000313" key="1">
    <source>
        <dbReference type="EMBL" id="KAF3074811.1"/>
    </source>
</evidence>
<name>A0A9P4XIT8_9HYPO</name>
<dbReference type="EMBL" id="QLNT01000004">
    <property type="protein sequence ID" value="KAF3074811.1"/>
    <property type="molecule type" value="Genomic_DNA"/>
</dbReference>
<gene>
    <name evidence="1" type="ORF">CFAM422_003018</name>
</gene>
<protein>
    <submittedName>
        <fullName evidence="1">Uncharacterized protein</fullName>
    </submittedName>
</protein>
<sequence>MSTSSKKIAHPKLPSSERSSAKNWTKELEVLLLCTLYGLAVVELRGTEYEELGTFPLLACAPGECTQEAVSIAHCPARYECQPRDKDRAQQGCGQKVRVGQTTESDACWIRLRQFDQGPATDRWIVGSLPPLRREKTDGSAKEIMQGGGDSERGKNAEMCRAVCVRVYVFVCVWWMAK</sequence>
<keyword evidence="2" id="KW-1185">Reference proteome</keyword>
<proteinExistence type="predicted"/>
<accession>A0A9P4XIT8</accession>
<reference evidence="1 2" key="1">
    <citation type="submission" date="2018-06" db="EMBL/GenBank/DDBJ databases">
        <title>Genome analysis of cellulolytic fungus Trichoderma lentiforme CFAM-422.</title>
        <authorList>
            <person name="Steindorff A.S."/>
            <person name="Formighieri E.F."/>
            <person name="Midorikawa G.E.O."/>
            <person name="Tamietti M.S."/>
            <person name="Ramos E.Z."/>
            <person name="Silva A.S."/>
            <person name="Bon E.P.S."/>
            <person name="Mendes T.D."/>
            <person name="Damaso M.C.T."/>
            <person name="Favaro L.C.L."/>
        </authorList>
    </citation>
    <scope>NUCLEOTIDE SEQUENCE [LARGE SCALE GENOMIC DNA]</scope>
    <source>
        <strain evidence="1 2">CFAM-422</strain>
    </source>
</reference>
<dbReference type="AlphaFoldDB" id="A0A9P4XIT8"/>
<comment type="caution">
    <text evidence="1">The sequence shown here is derived from an EMBL/GenBank/DDBJ whole genome shotgun (WGS) entry which is preliminary data.</text>
</comment>
<evidence type="ECO:0000313" key="2">
    <source>
        <dbReference type="Proteomes" id="UP000801864"/>
    </source>
</evidence>
<organism evidence="1 2">
    <name type="scientific">Trichoderma lentiforme</name>
    <dbReference type="NCBI Taxonomy" id="1567552"/>
    <lineage>
        <taxon>Eukaryota</taxon>
        <taxon>Fungi</taxon>
        <taxon>Dikarya</taxon>
        <taxon>Ascomycota</taxon>
        <taxon>Pezizomycotina</taxon>
        <taxon>Sordariomycetes</taxon>
        <taxon>Hypocreomycetidae</taxon>
        <taxon>Hypocreales</taxon>
        <taxon>Hypocreaceae</taxon>
        <taxon>Trichoderma</taxon>
    </lineage>
</organism>